<dbReference type="InParanoid" id="A0A1X7UVN2"/>
<dbReference type="Gene3D" id="3.90.1720.10">
    <property type="entry name" value="endopeptidase domain like (from Nostoc punctiforme)"/>
    <property type="match status" value="1"/>
</dbReference>
<organism evidence="2">
    <name type="scientific">Amphimedon queenslandica</name>
    <name type="common">Sponge</name>
    <dbReference type="NCBI Taxonomy" id="400682"/>
    <lineage>
        <taxon>Eukaryota</taxon>
        <taxon>Metazoa</taxon>
        <taxon>Porifera</taxon>
        <taxon>Demospongiae</taxon>
        <taxon>Heteroscleromorpha</taxon>
        <taxon>Haplosclerida</taxon>
        <taxon>Niphatidae</taxon>
        <taxon>Amphimedon</taxon>
    </lineage>
</organism>
<reference evidence="3" key="1">
    <citation type="journal article" date="2010" name="Nature">
        <title>The Amphimedon queenslandica genome and the evolution of animal complexity.</title>
        <authorList>
            <person name="Srivastava M."/>
            <person name="Simakov O."/>
            <person name="Chapman J."/>
            <person name="Fahey B."/>
            <person name="Gauthier M.E."/>
            <person name="Mitros T."/>
            <person name="Richards G.S."/>
            <person name="Conaco C."/>
            <person name="Dacre M."/>
            <person name="Hellsten U."/>
            <person name="Larroux C."/>
            <person name="Putnam N.H."/>
            <person name="Stanke M."/>
            <person name="Adamska M."/>
            <person name="Darling A."/>
            <person name="Degnan S.M."/>
            <person name="Oakley T.H."/>
            <person name="Plachetzki D.C."/>
            <person name="Zhai Y."/>
            <person name="Adamski M."/>
            <person name="Calcino A."/>
            <person name="Cummins S.F."/>
            <person name="Goodstein D.M."/>
            <person name="Harris C."/>
            <person name="Jackson D.J."/>
            <person name="Leys S.P."/>
            <person name="Shu S."/>
            <person name="Woodcroft B.J."/>
            <person name="Vervoort M."/>
            <person name="Kosik K.S."/>
            <person name="Manning G."/>
            <person name="Degnan B.M."/>
            <person name="Rokhsar D.S."/>
        </authorList>
    </citation>
    <scope>NUCLEOTIDE SEQUENCE [LARGE SCALE GENOMIC DNA]</scope>
</reference>
<evidence type="ECO:0000313" key="3">
    <source>
        <dbReference type="Proteomes" id="UP000007879"/>
    </source>
</evidence>
<feature type="compositionally biased region" description="Basic and acidic residues" evidence="1">
    <location>
        <begin position="118"/>
        <end position="133"/>
    </location>
</feature>
<reference evidence="2" key="2">
    <citation type="submission" date="2017-05" db="UniProtKB">
        <authorList>
            <consortium name="EnsemblMetazoa"/>
        </authorList>
    </citation>
    <scope>IDENTIFICATION</scope>
</reference>
<dbReference type="OrthoDB" id="10619411at2759"/>
<dbReference type="EnsemblMetazoa" id="XM_003386660.3">
    <property type="protein sequence ID" value="XP_003386708.1"/>
    <property type="gene ID" value="LOC100632958"/>
</dbReference>
<dbReference type="eggNOG" id="ENOG502SEIS">
    <property type="taxonomic scope" value="Eukaryota"/>
</dbReference>
<dbReference type="SUPFAM" id="SSF54001">
    <property type="entry name" value="Cysteine proteinases"/>
    <property type="match status" value="1"/>
</dbReference>
<sequence>MLVVVREILSPFISLFIKQKSLSSSNRASLLFSCLLFYLLAVRSGPILTAGIESTELTGGPLSLSFLQSLVLNIKHFSRYPSLLSGSRRSMGSCCSKPVVEPSFPKEPVDTGVPPEVAQERHEETIEQQQEEKLPVHSLDPEGRVRGARKGSVDSSIDEIKRIRATDRRDSTQSTPTDSLIVEQKIPLVKFRDIEDSLATGDLALLYRHGEKQPNYGIFVNHGECDPYFPLLLIKGKTKPMPLSSFNPSQRDVRVITAVTRIFYGDYERVAIRRLKAGEKISCGQAMEAATKVEEEIPFTSQEIMFINEAATDTERSLYTCTFALSHVYRELGIMLANPIDIRPDTFEEALPLAFPIYIKLPAYKPGPLIGGTPPLLSQLVDGIRHPPEFPIKTYGEMRDQLQTGDIVLFSGATSSGALIKIFDGAVFSHVGLVLRPRYSSYVLVWESSTNKAGLVDVDSGSVRKGVELLPLRNKIFSGWYNRVAIRRLTGLTSEQRQEIYEKMLQVRKELQGRPYEKNHLELIMSGIDVDEGYLDFLRTDHEDLSSIFCSELIAHTYQELGLINKDRLSNTFTPDDFASHRHMTLNYGSLEEEVYIDLKFDYDKDLYKQRSISAKEAINK</sequence>
<accession>A0A1X7UVN2</accession>
<dbReference type="Proteomes" id="UP000007879">
    <property type="component" value="Unassembled WGS sequence"/>
</dbReference>
<dbReference type="PANTHER" id="PTHR47112:SF1">
    <property type="entry name" value="PX DOMAIN-CONTAINING PROTEIN"/>
    <property type="match status" value="1"/>
</dbReference>
<dbReference type="AlphaFoldDB" id="A0A1X7UVN2"/>
<protein>
    <submittedName>
        <fullName evidence="2">Uncharacterized protein</fullName>
    </submittedName>
</protein>
<dbReference type="InterPro" id="IPR038765">
    <property type="entry name" value="Papain-like_cys_pep_sf"/>
</dbReference>
<gene>
    <name evidence="2" type="primary">100632958</name>
</gene>
<name>A0A1X7UVN2_AMPQE</name>
<dbReference type="KEGG" id="aqu:100632958"/>
<dbReference type="PANTHER" id="PTHR47112">
    <property type="entry name" value="PX DOMAIN-CONTAINING PROTEIN"/>
    <property type="match status" value="1"/>
</dbReference>
<keyword evidence="3" id="KW-1185">Reference proteome</keyword>
<feature type="region of interest" description="Disordered" evidence="1">
    <location>
        <begin position="104"/>
        <end position="133"/>
    </location>
</feature>
<evidence type="ECO:0000313" key="2">
    <source>
        <dbReference type="EnsemblMetazoa" id="Aqu2.1.31584_001"/>
    </source>
</evidence>
<evidence type="ECO:0000256" key="1">
    <source>
        <dbReference type="SAM" id="MobiDB-lite"/>
    </source>
</evidence>
<dbReference type="EnsemblMetazoa" id="Aqu2.1.31584_001">
    <property type="protein sequence ID" value="Aqu2.1.31584_001"/>
    <property type="gene ID" value="Aqu2.1.31584"/>
</dbReference>
<proteinExistence type="predicted"/>